<accession>A0ABN9RMH3</accession>
<organism evidence="1 2">
    <name type="scientific">Prorocentrum cordatum</name>
    <dbReference type="NCBI Taxonomy" id="2364126"/>
    <lineage>
        <taxon>Eukaryota</taxon>
        <taxon>Sar</taxon>
        <taxon>Alveolata</taxon>
        <taxon>Dinophyceae</taxon>
        <taxon>Prorocentrales</taxon>
        <taxon>Prorocentraceae</taxon>
        <taxon>Prorocentrum</taxon>
    </lineage>
</organism>
<evidence type="ECO:0000313" key="1">
    <source>
        <dbReference type="EMBL" id="CAK0819878.1"/>
    </source>
</evidence>
<name>A0ABN9RMH3_9DINO</name>
<protein>
    <submittedName>
        <fullName evidence="1">Uncharacterized protein</fullName>
    </submittedName>
</protein>
<sequence length="271" mass="29665">MIKAAIVVNDLPCAAEQDPAWKAWKASPAQVVFALKVQTKCAQAAPPARSAPEACAGSSDVAGMAEAVKQLAELQTQVLQKGKPKGLTFKLQDRIVEVGLQNFDGDEDTLPSEEILAKFEAGAKIANDKGRAWIGSAEGEDLRDHHRPAWSRTPLVDAVVGDGSYEDRVRQSAAAKGESAWIDKIDYAILAKACSMADFFFYARIMVRIAEENGGVRTAFQCDVLQRRAMAKALERGETDLRRYLTRIDVDLLRTAKDKLDKRFAELARAS</sequence>
<dbReference type="EMBL" id="CAUYUJ010007193">
    <property type="protein sequence ID" value="CAK0819878.1"/>
    <property type="molecule type" value="Genomic_DNA"/>
</dbReference>
<dbReference type="Proteomes" id="UP001189429">
    <property type="component" value="Unassembled WGS sequence"/>
</dbReference>
<proteinExistence type="predicted"/>
<evidence type="ECO:0000313" key="2">
    <source>
        <dbReference type="Proteomes" id="UP001189429"/>
    </source>
</evidence>
<comment type="caution">
    <text evidence="1">The sequence shown here is derived from an EMBL/GenBank/DDBJ whole genome shotgun (WGS) entry which is preliminary data.</text>
</comment>
<keyword evidence="2" id="KW-1185">Reference proteome</keyword>
<feature type="non-terminal residue" evidence="1">
    <location>
        <position position="271"/>
    </location>
</feature>
<gene>
    <name evidence="1" type="ORF">PCOR1329_LOCUS21755</name>
</gene>
<reference evidence="1" key="1">
    <citation type="submission" date="2023-10" db="EMBL/GenBank/DDBJ databases">
        <authorList>
            <person name="Chen Y."/>
            <person name="Shah S."/>
            <person name="Dougan E. K."/>
            <person name="Thang M."/>
            <person name="Chan C."/>
        </authorList>
    </citation>
    <scope>NUCLEOTIDE SEQUENCE [LARGE SCALE GENOMIC DNA]</scope>
</reference>